<feature type="transmembrane region" description="Helical" evidence="6">
    <location>
        <begin position="122"/>
        <end position="144"/>
    </location>
</feature>
<dbReference type="GO" id="GO:0005524">
    <property type="term" value="F:ATP binding"/>
    <property type="evidence" value="ECO:0007669"/>
    <property type="project" value="InterPro"/>
</dbReference>
<evidence type="ECO:0000256" key="5">
    <source>
        <dbReference type="ARBA" id="ARBA00023136"/>
    </source>
</evidence>
<feature type="transmembrane region" description="Helical" evidence="6">
    <location>
        <begin position="662"/>
        <end position="687"/>
    </location>
</feature>
<dbReference type="PANTHER" id="PTHR39087:SF2">
    <property type="entry name" value="UPF0104 MEMBRANE PROTEIN MJ1595"/>
    <property type="match status" value="1"/>
</dbReference>
<evidence type="ECO:0000256" key="2">
    <source>
        <dbReference type="ARBA" id="ARBA00022475"/>
    </source>
</evidence>
<feature type="transmembrane region" description="Helical" evidence="6">
    <location>
        <begin position="49"/>
        <end position="68"/>
    </location>
</feature>
<name>A0A238USV7_9ACTN</name>
<feature type="transmembrane region" description="Helical" evidence="6">
    <location>
        <begin position="618"/>
        <end position="647"/>
    </location>
</feature>
<dbReference type="InterPro" id="IPR011009">
    <property type="entry name" value="Kinase-like_dom_sf"/>
</dbReference>
<dbReference type="GO" id="GO:0004672">
    <property type="term" value="F:protein kinase activity"/>
    <property type="evidence" value="ECO:0007669"/>
    <property type="project" value="InterPro"/>
</dbReference>
<dbReference type="RefSeq" id="WP_089334776.1">
    <property type="nucleotide sequence ID" value="NZ_FZNO01000001.1"/>
</dbReference>
<proteinExistence type="predicted"/>
<dbReference type="Pfam" id="PF03706">
    <property type="entry name" value="LPG_synthase_TM"/>
    <property type="match status" value="1"/>
</dbReference>
<feature type="transmembrane region" description="Helical" evidence="6">
    <location>
        <begin position="512"/>
        <end position="531"/>
    </location>
</feature>
<keyword evidence="4 6" id="KW-1133">Transmembrane helix</keyword>
<feature type="transmembrane region" description="Helical" evidence="6">
    <location>
        <begin position="712"/>
        <end position="733"/>
    </location>
</feature>
<evidence type="ECO:0000259" key="7">
    <source>
        <dbReference type="Pfam" id="PF00069"/>
    </source>
</evidence>
<reference evidence="8 9" key="1">
    <citation type="submission" date="2017-06" db="EMBL/GenBank/DDBJ databases">
        <authorList>
            <person name="Kim H.J."/>
            <person name="Triplett B.A."/>
        </authorList>
    </citation>
    <scope>NUCLEOTIDE SEQUENCE [LARGE SCALE GENOMIC DNA]</scope>
    <source>
        <strain evidence="8 9">DSM 44272</strain>
    </source>
</reference>
<feature type="transmembrane region" description="Helical" evidence="6">
    <location>
        <begin position="551"/>
        <end position="570"/>
    </location>
</feature>
<feature type="transmembrane region" description="Helical" evidence="6">
    <location>
        <begin position="766"/>
        <end position="786"/>
    </location>
</feature>
<keyword evidence="3 6" id="KW-0812">Transmembrane</keyword>
<feature type="transmembrane region" description="Helical" evidence="6">
    <location>
        <begin position="94"/>
        <end position="115"/>
    </location>
</feature>
<feature type="transmembrane region" description="Helical" evidence="6">
    <location>
        <begin position="792"/>
        <end position="813"/>
    </location>
</feature>
<evidence type="ECO:0000313" key="9">
    <source>
        <dbReference type="Proteomes" id="UP000198403"/>
    </source>
</evidence>
<feature type="domain" description="Protein kinase" evidence="7">
    <location>
        <begin position="350"/>
        <end position="424"/>
    </location>
</feature>
<dbReference type="NCBIfam" id="TIGR00374">
    <property type="entry name" value="flippase-like domain"/>
    <property type="match status" value="1"/>
</dbReference>
<comment type="subcellular location">
    <subcellularLocation>
        <location evidence="1">Cell membrane</location>
        <topology evidence="1">Multi-pass membrane protein</topology>
    </subcellularLocation>
</comment>
<gene>
    <name evidence="8" type="ORF">SAMN06272737_101289</name>
</gene>
<dbReference type="OrthoDB" id="5242664at2"/>
<keyword evidence="2" id="KW-1003">Cell membrane</keyword>
<evidence type="ECO:0000256" key="3">
    <source>
        <dbReference type="ARBA" id="ARBA00022692"/>
    </source>
</evidence>
<keyword evidence="9" id="KW-1185">Reference proteome</keyword>
<accession>A0A238USV7</accession>
<dbReference type="AlphaFoldDB" id="A0A238USV7"/>
<evidence type="ECO:0000256" key="4">
    <source>
        <dbReference type="ARBA" id="ARBA00022989"/>
    </source>
</evidence>
<protein>
    <submittedName>
        <fullName evidence="8">Undecaprenyl-diphosphatase</fullName>
    </submittedName>
</protein>
<organism evidence="8 9">
    <name type="scientific">Blastococcus mobilis</name>
    <dbReference type="NCBI Taxonomy" id="1938746"/>
    <lineage>
        <taxon>Bacteria</taxon>
        <taxon>Bacillati</taxon>
        <taxon>Actinomycetota</taxon>
        <taxon>Actinomycetes</taxon>
        <taxon>Geodermatophilales</taxon>
        <taxon>Geodermatophilaceae</taxon>
        <taxon>Blastococcus</taxon>
    </lineage>
</organism>
<dbReference type="Pfam" id="PF00069">
    <property type="entry name" value="Pkinase"/>
    <property type="match status" value="1"/>
</dbReference>
<feature type="transmembrane region" description="Helical" evidence="6">
    <location>
        <begin position="164"/>
        <end position="182"/>
    </location>
</feature>
<dbReference type="GO" id="GO:0005886">
    <property type="term" value="C:plasma membrane"/>
    <property type="evidence" value="ECO:0007669"/>
    <property type="project" value="UniProtKB-SubCell"/>
</dbReference>
<dbReference type="PANTHER" id="PTHR39087">
    <property type="entry name" value="UPF0104 MEMBRANE PROTEIN MJ1595"/>
    <property type="match status" value="1"/>
</dbReference>
<dbReference type="Proteomes" id="UP000198403">
    <property type="component" value="Unassembled WGS sequence"/>
</dbReference>
<feature type="transmembrane region" description="Helical" evidence="6">
    <location>
        <begin position="213"/>
        <end position="233"/>
    </location>
</feature>
<evidence type="ECO:0000256" key="1">
    <source>
        <dbReference type="ARBA" id="ARBA00004651"/>
    </source>
</evidence>
<sequence>MRTGGLRQAADAAPMDLRTAVPAESGAVADPGIRSQELITGYVRSPSDVLRTVVFTLAALLLVVLGSWSRDAVLSLEIDLLQRLSFMTPEVGRILTGLLTLLLLASVAAAWLTPLVIRRYRLVGYLIVSGVLAVSLSRGVEWLLDRGTPDALMREVAQRGGADSPLTVDGIAVTAASFVVLAPHVSRRWRRAGAVMLTLVSLLRLLVPITLPATVAVALVLGVAAGSGTLLMFGRPSGRPTRCAIAAALTSSGLPVVELEPAAVDARGSVPYFATLQDGSRVFAKVLGADQRAADLLFRAYRFIRLKNVGDERPFSSLRRTVEHEGLVSLMARDVAARTPRLRAVATVGRDSILLSYDLVEGTSLDRVPDAAVTEEVLRGIWQQVAILRRHRIAHRDLRRANILLDRDGSPWLIDFGFSEVAAGQALLDADAAQLLVALALQVGVDPVVDTAITELGPEAVAASLPRLQPNTFSGATREALKQRKELVGQLRATVATRCGVPEPELVALDRIGPRTIVTGVMLVAITYLLVPQLGDVAGMVQRIREADWAWLPPIVAMSALTYVGAALSISGAVPVRLRPVPTFVTQLASSFASKLAPAGLGGMALNVRYLQKSGVDLAVATSGVGLNTIGGFVVHAFLLLVFAFWAGRSVFDSIRLPRPQVFGWGVLAVLALTAVLFAVPTVRRLVARRLLPLLRRSIGGVAHALRSPGKLALLLGGSAVVTLSYILCVYLSTRAFGGDLSLASVGAVYLLGSAIAAAAPTPGGLGALEAAVIAGLVAAGMDHTIAVPAVFLYRLATFWLPILPGWAAFSWLRRAEFV</sequence>
<dbReference type="EMBL" id="FZNO01000001">
    <property type="protein sequence ID" value="SNR24777.1"/>
    <property type="molecule type" value="Genomic_DNA"/>
</dbReference>
<evidence type="ECO:0000256" key="6">
    <source>
        <dbReference type="SAM" id="Phobius"/>
    </source>
</evidence>
<dbReference type="SUPFAM" id="SSF56112">
    <property type="entry name" value="Protein kinase-like (PK-like)"/>
    <property type="match status" value="1"/>
</dbReference>
<evidence type="ECO:0000313" key="8">
    <source>
        <dbReference type="EMBL" id="SNR24777.1"/>
    </source>
</evidence>
<dbReference type="InterPro" id="IPR000719">
    <property type="entry name" value="Prot_kinase_dom"/>
</dbReference>
<dbReference type="InterPro" id="IPR022791">
    <property type="entry name" value="L-PG_synthase/AglD"/>
</dbReference>
<dbReference type="Gene3D" id="1.10.510.10">
    <property type="entry name" value="Transferase(Phosphotransferase) domain 1"/>
    <property type="match status" value="1"/>
</dbReference>
<keyword evidence="5 6" id="KW-0472">Membrane</keyword>